<feature type="domain" description="2Fe-2S ferredoxin-type" evidence="9">
    <location>
        <begin position="17"/>
        <end position="102"/>
    </location>
</feature>
<evidence type="ECO:0000256" key="1">
    <source>
        <dbReference type="ARBA" id="ARBA00007874"/>
    </source>
</evidence>
<organism evidence="10 11">
    <name type="scientific">Limnohabitans parvus II-B4</name>
    <dbReference type="NCBI Taxonomy" id="1293052"/>
    <lineage>
        <taxon>Bacteria</taxon>
        <taxon>Pseudomonadati</taxon>
        <taxon>Pseudomonadota</taxon>
        <taxon>Betaproteobacteria</taxon>
        <taxon>Burkholderiales</taxon>
        <taxon>Comamonadaceae</taxon>
        <taxon>Limnohabitans</taxon>
    </lineage>
</organism>
<evidence type="ECO:0000256" key="7">
    <source>
        <dbReference type="ARBA" id="ARBA00023014"/>
    </source>
</evidence>
<dbReference type="Gene3D" id="3.10.20.30">
    <property type="match status" value="1"/>
</dbReference>
<keyword evidence="7" id="KW-0411">Iron-sulfur</keyword>
<evidence type="ECO:0000256" key="2">
    <source>
        <dbReference type="ARBA" id="ARBA00022448"/>
    </source>
</evidence>
<reference evidence="10 11" key="1">
    <citation type="submission" date="2017-04" db="EMBL/GenBank/DDBJ databases">
        <title>Unexpected and diverse lifestyles within the genus Limnohabitans.</title>
        <authorList>
            <person name="Kasalicky V."/>
            <person name="Mehrshad M."/>
            <person name="Andrei S.-A."/>
            <person name="Salcher M."/>
            <person name="Kratochvilova H."/>
            <person name="Simek K."/>
            <person name="Ghai R."/>
        </authorList>
    </citation>
    <scope>NUCLEOTIDE SEQUENCE [LARGE SCALE GENOMIC DNA]</scope>
    <source>
        <strain evidence="10 11">II-B4</strain>
    </source>
</reference>
<protein>
    <submittedName>
        <fullName evidence="10">Ferredoxin</fullName>
    </submittedName>
</protein>
<dbReference type="SUPFAM" id="SSF54292">
    <property type="entry name" value="2Fe-2S ferredoxin-like"/>
    <property type="match status" value="1"/>
</dbReference>
<accession>A0A315E6X5</accession>
<comment type="caution">
    <text evidence="10">The sequence shown here is derived from an EMBL/GenBank/DDBJ whole genome shotgun (WGS) entry which is preliminary data.</text>
</comment>
<dbReference type="Proteomes" id="UP000250790">
    <property type="component" value="Unassembled WGS sequence"/>
</dbReference>
<dbReference type="InterPro" id="IPR012675">
    <property type="entry name" value="Beta-grasp_dom_sf"/>
</dbReference>
<proteinExistence type="inferred from homology"/>
<keyword evidence="3" id="KW-0001">2Fe-2S</keyword>
<evidence type="ECO:0000313" key="10">
    <source>
        <dbReference type="EMBL" id="PUE53473.1"/>
    </source>
</evidence>
<dbReference type="EMBL" id="NESN01000003">
    <property type="protein sequence ID" value="PUE53473.1"/>
    <property type="molecule type" value="Genomic_DNA"/>
</dbReference>
<dbReference type="InterPro" id="IPR006058">
    <property type="entry name" value="2Fe2S_fd_BS"/>
</dbReference>
<evidence type="ECO:0000256" key="3">
    <source>
        <dbReference type="ARBA" id="ARBA00022714"/>
    </source>
</evidence>
<comment type="similarity">
    <text evidence="1">Belongs to the 2Fe2S plant-type ferredoxin family.</text>
</comment>
<dbReference type="InterPro" id="IPR001041">
    <property type="entry name" value="2Fe-2S_ferredoxin-type"/>
</dbReference>
<dbReference type="Pfam" id="PF00111">
    <property type="entry name" value="Fer2"/>
    <property type="match status" value="1"/>
</dbReference>
<name>A0A315E6X5_9BURK</name>
<evidence type="ECO:0000256" key="8">
    <source>
        <dbReference type="ARBA" id="ARBA00034078"/>
    </source>
</evidence>
<keyword evidence="6" id="KW-0408">Iron</keyword>
<dbReference type="PANTHER" id="PTHR43112:SF3">
    <property type="entry name" value="FERREDOXIN-2, CHLOROPLASTIC"/>
    <property type="match status" value="1"/>
</dbReference>
<dbReference type="GO" id="GO:0051537">
    <property type="term" value="F:2 iron, 2 sulfur cluster binding"/>
    <property type="evidence" value="ECO:0007669"/>
    <property type="project" value="UniProtKB-KW"/>
</dbReference>
<dbReference type="RefSeq" id="WP_108312947.1">
    <property type="nucleotide sequence ID" value="NZ_NESN01000003.1"/>
</dbReference>
<dbReference type="GO" id="GO:0046872">
    <property type="term" value="F:metal ion binding"/>
    <property type="evidence" value="ECO:0007669"/>
    <property type="project" value="UniProtKB-KW"/>
</dbReference>
<evidence type="ECO:0000313" key="11">
    <source>
        <dbReference type="Proteomes" id="UP000250790"/>
    </source>
</evidence>
<gene>
    <name evidence="10" type="ORF">B9Z37_10480</name>
</gene>
<comment type="cofactor">
    <cofactor evidence="8">
        <name>[2Fe-2S] cluster</name>
        <dbReference type="ChEBI" id="CHEBI:190135"/>
    </cofactor>
</comment>
<dbReference type="AlphaFoldDB" id="A0A315E6X5"/>
<dbReference type="InterPro" id="IPR036010">
    <property type="entry name" value="2Fe-2S_ferredoxin-like_sf"/>
</dbReference>
<keyword evidence="11" id="KW-1185">Reference proteome</keyword>
<evidence type="ECO:0000256" key="4">
    <source>
        <dbReference type="ARBA" id="ARBA00022723"/>
    </source>
</evidence>
<keyword evidence="2" id="KW-0813">Transport</keyword>
<dbReference type="PROSITE" id="PS51085">
    <property type="entry name" value="2FE2S_FER_2"/>
    <property type="match status" value="1"/>
</dbReference>
<keyword evidence="4" id="KW-0479">Metal-binding</keyword>
<dbReference type="OrthoDB" id="370747at2"/>
<dbReference type="PROSITE" id="PS00197">
    <property type="entry name" value="2FE2S_FER_1"/>
    <property type="match status" value="1"/>
</dbReference>
<evidence type="ECO:0000256" key="6">
    <source>
        <dbReference type="ARBA" id="ARBA00023004"/>
    </source>
</evidence>
<evidence type="ECO:0000259" key="9">
    <source>
        <dbReference type="PROSITE" id="PS51085"/>
    </source>
</evidence>
<sequence>MNTRDLSQTPIAADGTFEVQLQKSGQTLQVSKDQSILKVLQDAGHDVPFSCSEGICGTCLTKVVAGQPDHWDMYLTPEEQEKGDCIMVCCSRSQTARLVLDL</sequence>
<dbReference type="PANTHER" id="PTHR43112">
    <property type="entry name" value="FERREDOXIN"/>
    <property type="match status" value="1"/>
</dbReference>
<evidence type="ECO:0000256" key="5">
    <source>
        <dbReference type="ARBA" id="ARBA00022982"/>
    </source>
</evidence>
<keyword evidence="5" id="KW-0249">Electron transport</keyword>
<dbReference type="CDD" id="cd00207">
    <property type="entry name" value="fer2"/>
    <property type="match status" value="1"/>
</dbReference>